<dbReference type="Pfam" id="PF01590">
    <property type="entry name" value="GAF"/>
    <property type="match status" value="1"/>
</dbReference>
<dbReference type="PRINTS" id="PR01590">
    <property type="entry name" value="HTHFIS"/>
</dbReference>
<dbReference type="AlphaFoldDB" id="A0A497XE12"/>
<keyword evidence="4" id="KW-0238">DNA-binding</keyword>
<dbReference type="OrthoDB" id="9761705at2"/>
<dbReference type="SUPFAM" id="SSF52540">
    <property type="entry name" value="P-loop containing nucleoside triphosphate hydrolases"/>
    <property type="match status" value="1"/>
</dbReference>
<evidence type="ECO:0000256" key="5">
    <source>
        <dbReference type="ARBA" id="ARBA00023163"/>
    </source>
</evidence>
<dbReference type="Pfam" id="PF00158">
    <property type="entry name" value="Sigma54_activat"/>
    <property type="match status" value="1"/>
</dbReference>
<dbReference type="InterPro" id="IPR025944">
    <property type="entry name" value="Sigma_54_int_dom_CS"/>
</dbReference>
<dbReference type="SUPFAM" id="SSF55781">
    <property type="entry name" value="GAF domain-like"/>
    <property type="match status" value="1"/>
</dbReference>
<dbReference type="CDD" id="cd00009">
    <property type="entry name" value="AAA"/>
    <property type="match status" value="1"/>
</dbReference>
<dbReference type="RefSeq" id="WP_121241370.1">
    <property type="nucleotide sequence ID" value="NZ_BHVV01000006.1"/>
</dbReference>
<keyword evidence="5" id="KW-0804">Transcription</keyword>
<gene>
    <name evidence="8" type="ORF">DFR35_1591</name>
</gene>
<dbReference type="InterPro" id="IPR025662">
    <property type="entry name" value="Sigma_54_int_dom_ATP-bd_1"/>
</dbReference>
<evidence type="ECO:0000256" key="3">
    <source>
        <dbReference type="ARBA" id="ARBA00023015"/>
    </source>
</evidence>
<dbReference type="Gene3D" id="3.30.450.40">
    <property type="match status" value="1"/>
</dbReference>
<feature type="coiled-coil region" evidence="6">
    <location>
        <begin position="180"/>
        <end position="207"/>
    </location>
</feature>
<dbReference type="InterPro" id="IPR058031">
    <property type="entry name" value="AAA_lid_NorR"/>
</dbReference>
<dbReference type="PROSITE" id="PS00676">
    <property type="entry name" value="SIGMA54_INTERACT_2"/>
    <property type="match status" value="1"/>
</dbReference>
<keyword evidence="6" id="KW-0175">Coiled coil</keyword>
<dbReference type="Proteomes" id="UP000268908">
    <property type="component" value="Unassembled WGS sequence"/>
</dbReference>
<dbReference type="PROSITE" id="PS50045">
    <property type="entry name" value="SIGMA54_INTERACT_4"/>
    <property type="match status" value="1"/>
</dbReference>
<accession>A0A497XE12</accession>
<dbReference type="PROSITE" id="PS00675">
    <property type="entry name" value="SIGMA54_INTERACT_1"/>
    <property type="match status" value="1"/>
</dbReference>
<dbReference type="InterPro" id="IPR002078">
    <property type="entry name" value="Sigma_54_int"/>
</dbReference>
<dbReference type="Gene3D" id="1.10.10.60">
    <property type="entry name" value="Homeodomain-like"/>
    <property type="match status" value="1"/>
</dbReference>
<dbReference type="InterPro" id="IPR002197">
    <property type="entry name" value="HTH_Fis"/>
</dbReference>
<dbReference type="PROSITE" id="PS00688">
    <property type="entry name" value="SIGMA54_INTERACT_3"/>
    <property type="match status" value="1"/>
</dbReference>
<dbReference type="GO" id="GO:0006355">
    <property type="term" value="P:regulation of DNA-templated transcription"/>
    <property type="evidence" value="ECO:0007669"/>
    <property type="project" value="InterPro"/>
</dbReference>
<proteinExistence type="predicted"/>
<dbReference type="EMBL" id="RCCI01000005">
    <property type="protein sequence ID" value="RLJ64939.1"/>
    <property type="molecule type" value="Genomic_DNA"/>
</dbReference>
<dbReference type="SMART" id="SM00382">
    <property type="entry name" value="AAA"/>
    <property type="match status" value="1"/>
</dbReference>
<dbReference type="GO" id="GO:0043565">
    <property type="term" value="F:sequence-specific DNA binding"/>
    <property type="evidence" value="ECO:0007669"/>
    <property type="project" value="InterPro"/>
</dbReference>
<dbReference type="InterPro" id="IPR025943">
    <property type="entry name" value="Sigma_54_int_dom_ATP-bd_2"/>
</dbReference>
<dbReference type="InterPro" id="IPR029016">
    <property type="entry name" value="GAF-like_dom_sf"/>
</dbReference>
<dbReference type="InterPro" id="IPR003593">
    <property type="entry name" value="AAA+_ATPase"/>
</dbReference>
<dbReference type="Pfam" id="PF25601">
    <property type="entry name" value="AAA_lid_14"/>
    <property type="match status" value="1"/>
</dbReference>
<organism evidence="8 9">
    <name type="scientific">Sulfurisoma sediminicola</name>
    <dbReference type="NCBI Taxonomy" id="1381557"/>
    <lineage>
        <taxon>Bacteria</taxon>
        <taxon>Pseudomonadati</taxon>
        <taxon>Pseudomonadota</taxon>
        <taxon>Betaproteobacteria</taxon>
        <taxon>Nitrosomonadales</taxon>
        <taxon>Sterolibacteriaceae</taxon>
        <taxon>Sulfurisoma</taxon>
    </lineage>
</organism>
<keyword evidence="2" id="KW-0067">ATP-binding</keyword>
<evidence type="ECO:0000259" key="7">
    <source>
        <dbReference type="PROSITE" id="PS50045"/>
    </source>
</evidence>
<keyword evidence="1" id="KW-0547">Nucleotide-binding</keyword>
<dbReference type="SMART" id="SM00065">
    <property type="entry name" value="GAF"/>
    <property type="match status" value="1"/>
</dbReference>
<evidence type="ECO:0000256" key="1">
    <source>
        <dbReference type="ARBA" id="ARBA00022741"/>
    </source>
</evidence>
<dbReference type="Gene3D" id="1.10.8.60">
    <property type="match status" value="1"/>
</dbReference>
<dbReference type="PANTHER" id="PTHR32071">
    <property type="entry name" value="TRANSCRIPTIONAL REGULATORY PROTEIN"/>
    <property type="match status" value="1"/>
</dbReference>
<dbReference type="Pfam" id="PF02954">
    <property type="entry name" value="HTH_8"/>
    <property type="match status" value="1"/>
</dbReference>
<dbReference type="Gene3D" id="3.40.50.300">
    <property type="entry name" value="P-loop containing nucleotide triphosphate hydrolases"/>
    <property type="match status" value="1"/>
</dbReference>
<evidence type="ECO:0000313" key="9">
    <source>
        <dbReference type="Proteomes" id="UP000268908"/>
    </source>
</evidence>
<keyword evidence="3" id="KW-0805">Transcription regulation</keyword>
<dbReference type="GO" id="GO:0005524">
    <property type="term" value="F:ATP binding"/>
    <property type="evidence" value="ECO:0007669"/>
    <property type="project" value="UniProtKB-KW"/>
</dbReference>
<evidence type="ECO:0000256" key="4">
    <source>
        <dbReference type="ARBA" id="ARBA00023125"/>
    </source>
</evidence>
<reference evidence="8 9" key="1">
    <citation type="submission" date="2018-10" db="EMBL/GenBank/DDBJ databases">
        <title>Genomic Encyclopedia of Type Strains, Phase IV (KMG-IV): sequencing the most valuable type-strain genomes for metagenomic binning, comparative biology and taxonomic classification.</title>
        <authorList>
            <person name="Goeker M."/>
        </authorList>
    </citation>
    <scope>NUCLEOTIDE SEQUENCE [LARGE SCALE GENOMIC DNA]</scope>
    <source>
        <strain evidence="8 9">DSM 26916</strain>
    </source>
</reference>
<evidence type="ECO:0000256" key="6">
    <source>
        <dbReference type="SAM" id="Coils"/>
    </source>
</evidence>
<dbReference type="FunFam" id="3.40.50.300:FF:000006">
    <property type="entry name" value="DNA-binding transcriptional regulator NtrC"/>
    <property type="match status" value="1"/>
</dbReference>
<dbReference type="InterPro" id="IPR009057">
    <property type="entry name" value="Homeodomain-like_sf"/>
</dbReference>
<evidence type="ECO:0000313" key="8">
    <source>
        <dbReference type="EMBL" id="RLJ64939.1"/>
    </source>
</evidence>
<protein>
    <submittedName>
        <fullName evidence="8">Fis family NifA subfamily transcriptional regulator</fullName>
    </submittedName>
</protein>
<comment type="caution">
    <text evidence="8">The sequence shown here is derived from an EMBL/GenBank/DDBJ whole genome shotgun (WGS) entry which is preliminary data.</text>
</comment>
<dbReference type="SUPFAM" id="SSF46689">
    <property type="entry name" value="Homeodomain-like"/>
    <property type="match status" value="1"/>
</dbReference>
<feature type="domain" description="Sigma-54 factor interaction" evidence="7">
    <location>
        <begin position="213"/>
        <end position="441"/>
    </location>
</feature>
<dbReference type="InterPro" id="IPR003018">
    <property type="entry name" value="GAF"/>
</dbReference>
<dbReference type="InterPro" id="IPR027417">
    <property type="entry name" value="P-loop_NTPase"/>
</dbReference>
<name>A0A497XE12_9PROT</name>
<keyword evidence="9" id="KW-1185">Reference proteome</keyword>
<evidence type="ECO:0000256" key="2">
    <source>
        <dbReference type="ARBA" id="ARBA00022840"/>
    </source>
</evidence>
<sequence>MIRPQPKPGASDDTDLREQEALLVRECIRQMGRSLEPDRAIREMLHLLSELLGLNRGRVVLPDPARGDLAIRYAYGLTEDEMRRGRYAQGEGITGRVMQSGEPLLVQDIDREPAYLARAVARTTLPQETVSFIALPIEVDGRVGGVLGVHRLRSRHRRLADDMAILGTVATLIGQILQVNRLVSERTANLEDENRRLRQALEQSQQTPIMHGIVGRSPLLARALRQLEQVAGSDAGVLLLGESGTGKELFAQALHRMSARAAQSFVKVNCAAIPDTLFEAELFGHEKGAFTGAVQARAGRFEQADGGTLFLDEIGDLPLNLQVKLLRVLQEQVIERVGSQREIRVDVRIVAATHRDLQKLVAEGRFRADLFYRLNVIPIQLPSLRERPEDIKHLVLHFLEQLNASHGRQVALQPGAMASLVAYPWPGNIRQLYNVLERVVLLAEGSQVEEAAVDYALVTEAQGQPVDVPPRRIADAVEPAGRTPPAQSAVREWRSVGGEEGAAIRAALSAANGNKSRAAQALGLTLRQLNYRIAKLGLR</sequence>